<reference evidence="7" key="1">
    <citation type="journal article" date="2021" name="PeerJ">
        <title>Extensive microbial diversity within the chicken gut microbiome revealed by metagenomics and culture.</title>
        <authorList>
            <person name="Gilroy R."/>
            <person name="Ravi A."/>
            <person name="Getino M."/>
            <person name="Pursley I."/>
            <person name="Horton D.L."/>
            <person name="Alikhan N.F."/>
            <person name="Baker D."/>
            <person name="Gharbi K."/>
            <person name="Hall N."/>
            <person name="Watson M."/>
            <person name="Adriaenssens E.M."/>
            <person name="Foster-Nyarko E."/>
            <person name="Jarju S."/>
            <person name="Secka A."/>
            <person name="Antonio M."/>
            <person name="Oren A."/>
            <person name="Chaudhuri R.R."/>
            <person name="La Ragione R."/>
            <person name="Hildebrand F."/>
            <person name="Pallen M.J."/>
        </authorList>
    </citation>
    <scope>NUCLEOTIDE SEQUENCE</scope>
    <source>
        <strain evidence="7">2189</strain>
    </source>
</reference>
<dbReference type="Pfam" id="PF00692">
    <property type="entry name" value="dUTPase"/>
    <property type="match status" value="1"/>
</dbReference>
<dbReference type="SUPFAM" id="SSF51283">
    <property type="entry name" value="dUTPase-like"/>
    <property type="match status" value="1"/>
</dbReference>
<evidence type="ECO:0000256" key="3">
    <source>
        <dbReference type="ARBA" id="ARBA00022801"/>
    </source>
</evidence>
<evidence type="ECO:0000259" key="6">
    <source>
        <dbReference type="Pfam" id="PF00692"/>
    </source>
</evidence>
<feature type="domain" description="dUTPase-like" evidence="6">
    <location>
        <begin position="14"/>
        <end position="146"/>
    </location>
</feature>
<dbReference type="NCBIfam" id="TIGR00576">
    <property type="entry name" value="dut"/>
    <property type="match status" value="1"/>
</dbReference>
<comment type="catalytic activity">
    <reaction evidence="5">
        <text>dUTP + H2O = dUMP + diphosphate + H(+)</text>
        <dbReference type="Rhea" id="RHEA:10248"/>
        <dbReference type="ChEBI" id="CHEBI:15377"/>
        <dbReference type="ChEBI" id="CHEBI:15378"/>
        <dbReference type="ChEBI" id="CHEBI:33019"/>
        <dbReference type="ChEBI" id="CHEBI:61555"/>
        <dbReference type="ChEBI" id="CHEBI:246422"/>
        <dbReference type="EC" id="3.6.1.23"/>
    </reaction>
</comment>
<sequence length="148" mass="15798">MQKVKVKIKKLLPEAKLPAYGSEFAAGADLYALSEHSIRIGPRETAVVHTGLAVEIPAGYVGLIYARSGLATREGLAPANKVGVIDADYRGEIRIALHNHSKYEQSVEPGERVAQLVIAPYLAAEFEECDELSDTCRGEGGFGSTGKG</sequence>
<comment type="similarity">
    <text evidence="1">Belongs to the dUTPase family.</text>
</comment>
<dbReference type="EC" id="3.6.1.23" evidence="2"/>
<keyword evidence="4" id="KW-0546">Nucleotide metabolism</keyword>
<accession>A0A9D1W223</accession>
<name>A0A9D1W223_9FIRM</name>
<dbReference type="CDD" id="cd07557">
    <property type="entry name" value="trimeric_dUTPase"/>
    <property type="match status" value="1"/>
</dbReference>
<dbReference type="GO" id="GO:0000287">
    <property type="term" value="F:magnesium ion binding"/>
    <property type="evidence" value="ECO:0007669"/>
    <property type="project" value="InterPro"/>
</dbReference>
<dbReference type="EMBL" id="DXEW01000032">
    <property type="protein sequence ID" value="HIX50959.1"/>
    <property type="molecule type" value="Genomic_DNA"/>
</dbReference>
<dbReference type="NCBIfam" id="NF001862">
    <property type="entry name" value="PRK00601.1"/>
    <property type="match status" value="1"/>
</dbReference>
<dbReference type="InterPro" id="IPR029054">
    <property type="entry name" value="dUTPase-like"/>
</dbReference>
<dbReference type="AlphaFoldDB" id="A0A9D1W223"/>
<reference evidence="7" key="2">
    <citation type="submission" date="2021-04" db="EMBL/GenBank/DDBJ databases">
        <authorList>
            <person name="Gilroy R."/>
        </authorList>
    </citation>
    <scope>NUCLEOTIDE SEQUENCE</scope>
    <source>
        <strain evidence="7">2189</strain>
    </source>
</reference>
<dbReference type="InterPro" id="IPR036157">
    <property type="entry name" value="dUTPase-like_sf"/>
</dbReference>
<comment type="caution">
    <text evidence="7">The sequence shown here is derived from an EMBL/GenBank/DDBJ whole genome shotgun (WGS) entry which is preliminary data.</text>
</comment>
<evidence type="ECO:0000313" key="7">
    <source>
        <dbReference type="EMBL" id="HIX50959.1"/>
    </source>
</evidence>
<dbReference type="Proteomes" id="UP000886847">
    <property type="component" value="Unassembled WGS sequence"/>
</dbReference>
<evidence type="ECO:0000256" key="1">
    <source>
        <dbReference type="ARBA" id="ARBA00006581"/>
    </source>
</evidence>
<gene>
    <name evidence="7" type="primary">dut</name>
    <name evidence="7" type="ORF">H9851_06765</name>
</gene>
<evidence type="ECO:0000313" key="8">
    <source>
        <dbReference type="Proteomes" id="UP000886847"/>
    </source>
</evidence>
<evidence type="ECO:0000256" key="5">
    <source>
        <dbReference type="ARBA" id="ARBA00047686"/>
    </source>
</evidence>
<dbReference type="InterPro" id="IPR008181">
    <property type="entry name" value="dUTPase"/>
</dbReference>
<keyword evidence="3 7" id="KW-0378">Hydrolase</keyword>
<protein>
    <recommendedName>
        <fullName evidence="2">dUTP diphosphatase</fullName>
        <ecNumber evidence="2">3.6.1.23</ecNumber>
    </recommendedName>
</protein>
<proteinExistence type="inferred from homology"/>
<dbReference type="GO" id="GO:0006226">
    <property type="term" value="P:dUMP biosynthetic process"/>
    <property type="evidence" value="ECO:0007669"/>
    <property type="project" value="InterPro"/>
</dbReference>
<dbReference type="GO" id="GO:0004170">
    <property type="term" value="F:dUTP diphosphatase activity"/>
    <property type="evidence" value="ECO:0007669"/>
    <property type="project" value="UniProtKB-EC"/>
</dbReference>
<dbReference type="Gene3D" id="2.70.40.10">
    <property type="match status" value="1"/>
</dbReference>
<dbReference type="PANTHER" id="PTHR11241">
    <property type="entry name" value="DEOXYURIDINE 5'-TRIPHOSPHATE NUCLEOTIDOHYDROLASE"/>
    <property type="match status" value="1"/>
</dbReference>
<dbReference type="PANTHER" id="PTHR11241:SF0">
    <property type="entry name" value="DEOXYURIDINE 5'-TRIPHOSPHATE NUCLEOTIDOHYDROLASE"/>
    <property type="match status" value="1"/>
</dbReference>
<dbReference type="InterPro" id="IPR033704">
    <property type="entry name" value="dUTPase_trimeric"/>
</dbReference>
<evidence type="ECO:0000256" key="2">
    <source>
        <dbReference type="ARBA" id="ARBA00012379"/>
    </source>
</evidence>
<organism evidence="7 8">
    <name type="scientific">Candidatus Borkfalkia faecavium</name>
    <dbReference type="NCBI Taxonomy" id="2838508"/>
    <lineage>
        <taxon>Bacteria</taxon>
        <taxon>Bacillati</taxon>
        <taxon>Bacillota</taxon>
        <taxon>Clostridia</taxon>
        <taxon>Christensenellales</taxon>
        <taxon>Christensenellaceae</taxon>
        <taxon>Candidatus Borkfalkia</taxon>
    </lineage>
</organism>
<evidence type="ECO:0000256" key="4">
    <source>
        <dbReference type="ARBA" id="ARBA00023080"/>
    </source>
</evidence>
<dbReference type="GO" id="GO:0046081">
    <property type="term" value="P:dUTP catabolic process"/>
    <property type="evidence" value="ECO:0007669"/>
    <property type="project" value="InterPro"/>
</dbReference>